<dbReference type="Gene3D" id="3.10.250.10">
    <property type="entry name" value="SRCR-like domain"/>
    <property type="match status" value="2"/>
</dbReference>
<dbReference type="InterPro" id="IPR001190">
    <property type="entry name" value="SRCR"/>
</dbReference>
<dbReference type="PROSITE" id="PS50287">
    <property type="entry name" value="SRCR_2"/>
    <property type="match status" value="2"/>
</dbReference>
<evidence type="ECO:0000256" key="1">
    <source>
        <dbReference type="ARBA" id="ARBA00004167"/>
    </source>
</evidence>
<keyword evidence="6" id="KW-0472">Membrane</keyword>
<dbReference type="InterPro" id="IPR036772">
    <property type="entry name" value="SRCR-like_dom_sf"/>
</dbReference>
<keyword evidence="7 9" id="KW-1015">Disulfide bond</keyword>
<feature type="compositionally biased region" description="Low complexity" evidence="10">
    <location>
        <begin position="719"/>
        <end position="734"/>
    </location>
</feature>
<dbReference type="EMBL" id="CACVKT020006488">
    <property type="protein sequence ID" value="CAC5402078.1"/>
    <property type="molecule type" value="Genomic_DNA"/>
</dbReference>
<dbReference type="PANTHER" id="PTHR48071">
    <property type="entry name" value="SRCR DOMAIN-CONTAINING PROTEIN"/>
    <property type="match status" value="1"/>
</dbReference>
<evidence type="ECO:0000256" key="7">
    <source>
        <dbReference type="ARBA" id="ARBA00023157"/>
    </source>
</evidence>
<feature type="disulfide bond" evidence="9">
    <location>
        <begin position="69"/>
        <end position="130"/>
    </location>
</feature>
<feature type="domain" description="SRCR" evidence="12">
    <location>
        <begin position="30"/>
        <end position="131"/>
    </location>
</feature>
<evidence type="ECO:0000256" key="5">
    <source>
        <dbReference type="ARBA" id="ARBA00022989"/>
    </source>
</evidence>
<feature type="compositionally biased region" description="Low complexity" evidence="10">
    <location>
        <begin position="679"/>
        <end position="711"/>
    </location>
</feature>
<organism evidence="14 15">
    <name type="scientific">Mytilus coruscus</name>
    <name type="common">Sea mussel</name>
    <dbReference type="NCBI Taxonomy" id="42192"/>
    <lineage>
        <taxon>Eukaryota</taxon>
        <taxon>Metazoa</taxon>
        <taxon>Spiralia</taxon>
        <taxon>Lophotrochozoa</taxon>
        <taxon>Mollusca</taxon>
        <taxon>Bivalvia</taxon>
        <taxon>Autobranchia</taxon>
        <taxon>Pteriomorphia</taxon>
        <taxon>Mytilida</taxon>
        <taxon>Mytiloidea</taxon>
        <taxon>Mytilidae</taxon>
        <taxon>Mytilinae</taxon>
        <taxon>Mytilus</taxon>
    </lineage>
</organism>
<feature type="compositionally biased region" description="Low complexity" evidence="10">
    <location>
        <begin position="767"/>
        <end position="779"/>
    </location>
</feature>
<dbReference type="InterPro" id="IPR055355">
    <property type="entry name" value="ZP-C"/>
</dbReference>
<keyword evidence="2" id="KW-0812">Transmembrane</keyword>
<feature type="disulfide bond" evidence="9">
    <location>
        <begin position="100"/>
        <end position="110"/>
    </location>
</feature>
<evidence type="ECO:0000256" key="9">
    <source>
        <dbReference type="PROSITE-ProRule" id="PRU00196"/>
    </source>
</evidence>
<dbReference type="InterPro" id="IPR055356">
    <property type="entry name" value="ZP-N"/>
</dbReference>
<keyword evidence="3 11" id="KW-0732">Signal</keyword>
<gene>
    <name evidence="14" type="ORF">MCOR_36076</name>
</gene>
<evidence type="ECO:0000259" key="12">
    <source>
        <dbReference type="PROSITE" id="PS50287"/>
    </source>
</evidence>
<evidence type="ECO:0000256" key="6">
    <source>
        <dbReference type="ARBA" id="ARBA00023136"/>
    </source>
</evidence>
<dbReference type="Pfam" id="PF00530">
    <property type="entry name" value="SRCR"/>
    <property type="match status" value="2"/>
</dbReference>
<evidence type="ECO:0000256" key="11">
    <source>
        <dbReference type="SAM" id="SignalP"/>
    </source>
</evidence>
<dbReference type="Pfam" id="PF23344">
    <property type="entry name" value="ZP-N"/>
    <property type="match status" value="1"/>
</dbReference>
<evidence type="ECO:0000256" key="8">
    <source>
        <dbReference type="ARBA" id="ARBA00023180"/>
    </source>
</evidence>
<accession>A0A6J8D036</accession>
<dbReference type="Pfam" id="PF00100">
    <property type="entry name" value="Zona_pellucida"/>
    <property type="match status" value="1"/>
</dbReference>
<dbReference type="PROSITE" id="PS51034">
    <property type="entry name" value="ZP_2"/>
    <property type="match status" value="1"/>
</dbReference>
<evidence type="ECO:0000256" key="3">
    <source>
        <dbReference type="ARBA" id="ARBA00022729"/>
    </source>
</evidence>
<dbReference type="GO" id="GO:0016020">
    <property type="term" value="C:membrane"/>
    <property type="evidence" value="ECO:0007669"/>
    <property type="project" value="UniProtKB-SubCell"/>
</dbReference>
<evidence type="ECO:0000313" key="15">
    <source>
        <dbReference type="Proteomes" id="UP000507470"/>
    </source>
</evidence>
<keyword evidence="4" id="KW-0677">Repeat</keyword>
<comment type="caution">
    <text evidence="9">Lacks conserved residue(s) required for the propagation of feature annotation.</text>
</comment>
<feature type="domain" description="ZP" evidence="13">
    <location>
        <begin position="286"/>
        <end position="530"/>
    </location>
</feature>
<feature type="domain" description="SRCR" evidence="12">
    <location>
        <begin position="163"/>
        <end position="271"/>
    </location>
</feature>
<evidence type="ECO:0008006" key="16">
    <source>
        <dbReference type="Google" id="ProtNLM"/>
    </source>
</evidence>
<feature type="disulfide bond" evidence="9">
    <location>
        <begin position="240"/>
        <end position="250"/>
    </location>
</feature>
<dbReference type="PRINTS" id="PR00258">
    <property type="entry name" value="SPERACTRCPTR"/>
</dbReference>
<dbReference type="FunFam" id="3.10.250.10:FF:000001">
    <property type="entry name" value="Lysyl oxidase 4 isoform X1"/>
    <property type="match status" value="1"/>
</dbReference>
<evidence type="ECO:0000313" key="14">
    <source>
        <dbReference type="EMBL" id="CAC5402078.1"/>
    </source>
</evidence>
<evidence type="ECO:0000256" key="10">
    <source>
        <dbReference type="SAM" id="MobiDB-lite"/>
    </source>
</evidence>
<protein>
    <recommendedName>
        <fullName evidence="16">DMBT1</fullName>
    </recommendedName>
</protein>
<dbReference type="SMART" id="SM00241">
    <property type="entry name" value="ZP"/>
    <property type="match status" value="1"/>
</dbReference>
<name>A0A6J8D036_MYTCO</name>
<dbReference type="AlphaFoldDB" id="A0A6J8D036"/>
<evidence type="ECO:0000256" key="2">
    <source>
        <dbReference type="ARBA" id="ARBA00022692"/>
    </source>
</evidence>
<dbReference type="FunFam" id="3.10.250.10:FF:000016">
    <property type="entry name" value="Scavenger receptor cysteine-rich protein type 12"/>
    <property type="match status" value="1"/>
</dbReference>
<keyword evidence="5" id="KW-1133">Transmembrane helix</keyword>
<evidence type="ECO:0000259" key="13">
    <source>
        <dbReference type="PROSITE" id="PS51034"/>
    </source>
</evidence>
<reference evidence="14 15" key="1">
    <citation type="submission" date="2020-06" db="EMBL/GenBank/DDBJ databases">
        <authorList>
            <person name="Li R."/>
            <person name="Bekaert M."/>
        </authorList>
    </citation>
    <scope>NUCLEOTIDE SEQUENCE [LARGE SCALE GENOMIC DNA]</scope>
    <source>
        <strain evidence="15">wild</strain>
    </source>
</reference>
<keyword evidence="15" id="KW-1185">Reference proteome</keyword>
<keyword evidence="8" id="KW-0325">Glycoprotein</keyword>
<dbReference type="Proteomes" id="UP000507470">
    <property type="component" value="Unassembled WGS sequence"/>
</dbReference>
<feature type="signal peptide" evidence="11">
    <location>
        <begin position="1"/>
        <end position="25"/>
    </location>
</feature>
<dbReference type="Gene3D" id="2.60.40.3210">
    <property type="entry name" value="Zona pellucida, ZP-N domain"/>
    <property type="match status" value="1"/>
</dbReference>
<dbReference type="Gene3D" id="2.60.40.4100">
    <property type="entry name" value="Zona pellucida, ZP-C domain"/>
    <property type="match status" value="1"/>
</dbReference>
<proteinExistence type="predicted"/>
<feature type="region of interest" description="Disordered" evidence="10">
    <location>
        <begin position="679"/>
        <end position="863"/>
    </location>
</feature>
<dbReference type="InterPro" id="IPR042235">
    <property type="entry name" value="ZP-C_dom"/>
</dbReference>
<dbReference type="OrthoDB" id="10063988at2759"/>
<dbReference type="InterPro" id="IPR001507">
    <property type="entry name" value="ZP_dom"/>
</dbReference>
<evidence type="ECO:0000256" key="4">
    <source>
        <dbReference type="ARBA" id="ARBA00022737"/>
    </source>
</evidence>
<feature type="chain" id="PRO_5026649313" description="DMBT1" evidence="11">
    <location>
        <begin position="26"/>
        <end position="921"/>
    </location>
</feature>
<comment type="subcellular location">
    <subcellularLocation>
        <location evidence="1">Membrane</location>
        <topology evidence="1">Single-pass membrane protein</topology>
    </subcellularLocation>
</comment>
<feature type="disulfide bond" evidence="9">
    <location>
        <begin position="56"/>
        <end position="120"/>
    </location>
</feature>
<dbReference type="SUPFAM" id="SSF56487">
    <property type="entry name" value="SRCR-like"/>
    <property type="match status" value="2"/>
</dbReference>
<sequence length="921" mass="101097">MFKHNGLNKIFHLILIYGAFSQVKGQTTTISLAGTGSSGSQGRVEITRNGVTGTVCDDRFDEFAAAVVCRQLGFQNGGVAVTDGRFGQGTDPIWLDDVTCQGNELNIEQCTARPWNQSNCQHSEDVGVICNVSPVVSPSVLPATTRGPATVQPSNCTSPSPNIRLIGLSNLNGIGFVEVQRNGVWGSICDDQWGKEDAQVVCRMLCYDPNVAQAGAPQDIYSQVVIDKVSANYLLDDVECIGTETDIEQCPKSTVHNCNVNQKEFASVTCVKLLNAQPLAPVPELECSGGKFYARFSRIQDKYLEEKHLSIFYPYTGPCNADTQKTTDTVTIIIPYSECGTVTTVNTSHIIYTNSIKYDYTVIANQIVRVNTYRIEVSCEFPRDLDTDKGVTPLTETVTQKAPGTFTISMSFYNDSFITALNGSVQMILGEWLNVALTLESIDPNLKLVVPDCKATPTNDPNDPTFFDLFSQKCQKDPTLGFFPLNSTSFGFRYQTFKFVAFSNVVIQCDAFVCLVSEKNAECDRSCNSTSTGKRRKRDVDSREIYRVVSPPLNFIQHGDGVVIDRGDGWEVNLGEINKCFKSVNVVIQCDAFVCLVSEKNAECDRSCNSTSTGKRRKRDVDSREIYRVVSPPLNFIQHGDGVVIDRGDGWEVNLVTTKSPSTSSMVASKVPVWSTGTVKTSTKVSSVTLPTIEQTKSQKSSQMTTSKPIPSDSPTPPQKTTSKPTPPQKTTSKPTPPQKKTSKPISSDSPTPPQKTTSKLIPSDSPPQKTSQKTTSKPKPSDSPPEKTTIKKQNSSTISSTTPKPIFQHTVGMDTVSTPNELIKMTSSNSQTSSPENQKHIPDPNKLSTLRRSNGIKTSRKHQQYVQQTAGKERGQNMMDCWQSAEIEDGRHGTFLLRLAAEASLHSVEDVFCSWSEWPE</sequence>
<feature type="compositionally biased region" description="Polar residues" evidence="10">
    <location>
        <begin position="847"/>
        <end position="858"/>
    </location>
</feature>
<dbReference type="PANTHER" id="PTHR48071:SF28">
    <property type="entry name" value="SRCR DOMAIN-CONTAINING PROTEIN"/>
    <property type="match status" value="1"/>
</dbReference>
<feature type="compositionally biased region" description="Polar residues" evidence="10">
    <location>
        <begin position="816"/>
        <end position="837"/>
    </location>
</feature>
<dbReference type="SMART" id="SM00202">
    <property type="entry name" value="SR"/>
    <property type="match status" value="2"/>
</dbReference>